<dbReference type="GO" id="GO:0016887">
    <property type="term" value="F:ATP hydrolysis activity"/>
    <property type="evidence" value="ECO:0007669"/>
    <property type="project" value="InterPro"/>
</dbReference>
<evidence type="ECO:0000313" key="2">
    <source>
        <dbReference type="EMBL" id="SDF15693.1"/>
    </source>
</evidence>
<feature type="domain" description="ATPase dynein-related AAA" evidence="1">
    <location>
        <begin position="40"/>
        <end position="168"/>
    </location>
</feature>
<evidence type="ECO:0000259" key="1">
    <source>
        <dbReference type="Pfam" id="PF07728"/>
    </source>
</evidence>
<dbReference type="CDD" id="cd00009">
    <property type="entry name" value="AAA"/>
    <property type="match status" value="1"/>
</dbReference>
<proteinExistence type="predicted"/>
<name>A0A1G7ISP8_9FLAO</name>
<dbReference type="SUPFAM" id="SSF52540">
    <property type="entry name" value="P-loop containing nucleoside triphosphate hydrolases"/>
    <property type="match status" value="1"/>
</dbReference>
<dbReference type="InterPro" id="IPR011704">
    <property type="entry name" value="ATPase_dyneun-rel_AAA"/>
</dbReference>
<keyword evidence="3" id="KW-1185">Reference proteome</keyword>
<dbReference type="Gene3D" id="3.40.50.300">
    <property type="entry name" value="P-loop containing nucleotide triphosphate hydrolases"/>
    <property type="match status" value="1"/>
</dbReference>
<dbReference type="Proteomes" id="UP000182114">
    <property type="component" value="Unassembled WGS sequence"/>
</dbReference>
<dbReference type="EMBL" id="FNBD01000008">
    <property type="protein sequence ID" value="SDF15693.1"/>
    <property type="molecule type" value="Genomic_DNA"/>
</dbReference>
<dbReference type="GO" id="GO:0005524">
    <property type="term" value="F:ATP binding"/>
    <property type="evidence" value="ECO:0007669"/>
    <property type="project" value="InterPro"/>
</dbReference>
<dbReference type="InterPro" id="IPR027417">
    <property type="entry name" value="P-loop_NTPase"/>
</dbReference>
<protein>
    <submittedName>
        <fullName evidence="2">AAA domain (Dynein-related subfamily)</fullName>
    </submittedName>
</protein>
<dbReference type="AlphaFoldDB" id="A0A1G7ISP8"/>
<gene>
    <name evidence="2" type="ORF">SAMN04487992_10810</name>
</gene>
<accession>A0A1G7ISP8</accession>
<dbReference type="Pfam" id="PF07728">
    <property type="entry name" value="AAA_5"/>
    <property type="match status" value="1"/>
</dbReference>
<sequence>MTNDYQYFGLKSSSEGVADFVKHIINSNLTFEEKGEQKTPVCIWGDHGIGKTELVKEIANDLNFKWAYIAPAQFEEMGDLLGMPKVVENETIFAPPQWVPKDEGPGILLIDDVNRADDRILRGIMQLLQNYELVSWKLPKNWQIVLTANPDGGDYSVTPMDNALLTRMMHITMQFDVKSWGRWAEEKKIDPRGINFVLSYPEIVTGTRTTPRTLVQFFNSIKSIPKLEDHLPLIQTLGASCLDEETVSAFITFVQQNLSELIEPSQILNAKNFEKEVRKNIEAVVIKDIIRVDILATICSRLSNFLIVNKTNPSKEQIQNIQAFIKMDVLPNDLRLAFLQDLISSKNNHLKTIMNDPEVSMMLLKNM</sequence>
<evidence type="ECO:0000313" key="3">
    <source>
        <dbReference type="Proteomes" id="UP000182114"/>
    </source>
</evidence>
<organism evidence="2 3">
    <name type="scientific">Cellulophaga baltica</name>
    <dbReference type="NCBI Taxonomy" id="76594"/>
    <lineage>
        <taxon>Bacteria</taxon>
        <taxon>Pseudomonadati</taxon>
        <taxon>Bacteroidota</taxon>
        <taxon>Flavobacteriia</taxon>
        <taxon>Flavobacteriales</taxon>
        <taxon>Flavobacteriaceae</taxon>
        <taxon>Cellulophaga</taxon>
    </lineage>
</organism>
<dbReference type="RefSeq" id="WP_074538764.1">
    <property type="nucleotide sequence ID" value="NZ_FNBD01000008.1"/>
</dbReference>
<reference evidence="3" key="1">
    <citation type="submission" date="2016-10" db="EMBL/GenBank/DDBJ databases">
        <authorList>
            <person name="Varghese N."/>
            <person name="Submissions S."/>
        </authorList>
    </citation>
    <scope>NUCLEOTIDE SEQUENCE [LARGE SCALE GENOMIC DNA]</scope>
    <source>
        <strain evidence="3">DSM 24729</strain>
    </source>
</reference>